<name>A0A9Q5HXK3_SANBA</name>
<dbReference type="EMBL" id="LNZH02000187">
    <property type="protein sequence ID" value="OCB87868.1"/>
    <property type="molecule type" value="Genomic_DNA"/>
</dbReference>
<dbReference type="OrthoDB" id="5366606at2759"/>
<keyword evidence="2" id="KW-1185">Reference proteome</keyword>
<protein>
    <submittedName>
        <fullName evidence="1">Uncharacterized protein</fullName>
    </submittedName>
</protein>
<gene>
    <name evidence="1" type="ORF">A7U60_g5002</name>
</gene>
<sequence length="150" mass="15844">MSPSEFFLRMQCGITGGFVPPSPSAVHTLSKASEQTHVLVASAVRVDGGKSLSDADPKTLDVSGTSSTELALVDELHSILTSIPTESPPGSEDIYGLDTSIAWQSNDIIWVNGSPSGCVRGKSTVQPSEDEKAKFRRAVEVITELVAKAE</sequence>
<accession>A0A9Q5HXK3</accession>
<proteinExistence type="predicted"/>
<evidence type="ECO:0000313" key="1">
    <source>
        <dbReference type="EMBL" id="OCB87868.1"/>
    </source>
</evidence>
<comment type="caution">
    <text evidence="1">The sequence shown here is derived from an EMBL/GenBank/DDBJ whole genome shotgun (WGS) entry which is preliminary data.</text>
</comment>
<reference evidence="1" key="1">
    <citation type="submission" date="2016-06" db="EMBL/GenBank/DDBJ databases">
        <title>Draft Genome sequence of the fungus Inonotus baumii.</title>
        <authorList>
            <person name="Zhu H."/>
            <person name="Lin W."/>
        </authorList>
    </citation>
    <scope>NUCLEOTIDE SEQUENCE</scope>
    <source>
        <strain evidence="1">821</strain>
    </source>
</reference>
<dbReference type="Proteomes" id="UP000757232">
    <property type="component" value="Unassembled WGS sequence"/>
</dbReference>
<dbReference type="AlphaFoldDB" id="A0A9Q5HXK3"/>
<organism evidence="1 2">
    <name type="scientific">Sanghuangporus baumii</name>
    <name type="common">Phellinus baumii</name>
    <dbReference type="NCBI Taxonomy" id="108892"/>
    <lineage>
        <taxon>Eukaryota</taxon>
        <taxon>Fungi</taxon>
        <taxon>Dikarya</taxon>
        <taxon>Basidiomycota</taxon>
        <taxon>Agaricomycotina</taxon>
        <taxon>Agaricomycetes</taxon>
        <taxon>Hymenochaetales</taxon>
        <taxon>Hymenochaetaceae</taxon>
        <taxon>Sanghuangporus</taxon>
    </lineage>
</organism>
<evidence type="ECO:0000313" key="2">
    <source>
        <dbReference type="Proteomes" id="UP000757232"/>
    </source>
</evidence>